<name>A0AAN7LVR6_TRANT</name>
<dbReference type="Proteomes" id="UP001346149">
    <property type="component" value="Unassembled WGS sequence"/>
</dbReference>
<feature type="region of interest" description="Disordered" evidence="1">
    <location>
        <begin position="1"/>
        <end position="20"/>
    </location>
</feature>
<proteinExistence type="predicted"/>
<dbReference type="AlphaFoldDB" id="A0AAN7LVR6"/>
<protein>
    <submittedName>
        <fullName evidence="2">Uncharacterized protein</fullName>
    </submittedName>
</protein>
<dbReference type="EMBL" id="JAXQNO010000008">
    <property type="protein sequence ID" value="KAK4793515.1"/>
    <property type="molecule type" value="Genomic_DNA"/>
</dbReference>
<reference evidence="2 3" key="1">
    <citation type="journal article" date="2023" name="Hortic Res">
        <title>Pangenome of water caltrop reveals structural variations and asymmetric subgenome divergence after allopolyploidization.</title>
        <authorList>
            <person name="Zhang X."/>
            <person name="Chen Y."/>
            <person name="Wang L."/>
            <person name="Yuan Y."/>
            <person name="Fang M."/>
            <person name="Shi L."/>
            <person name="Lu R."/>
            <person name="Comes H.P."/>
            <person name="Ma Y."/>
            <person name="Chen Y."/>
            <person name="Huang G."/>
            <person name="Zhou Y."/>
            <person name="Zheng Z."/>
            <person name="Qiu Y."/>
        </authorList>
    </citation>
    <scope>NUCLEOTIDE SEQUENCE [LARGE SCALE GENOMIC DNA]</scope>
    <source>
        <strain evidence="2">F231</strain>
    </source>
</reference>
<evidence type="ECO:0000313" key="3">
    <source>
        <dbReference type="Proteomes" id="UP001346149"/>
    </source>
</evidence>
<sequence>MHDDFRSLAGSSSSQKSHPSFLPSFLRLFCTEIRSVGRPLRSLTFGQPGICRKRCKDARLNRLIVPVAGEGLEMV</sequence>
<feature type="compositionally biased region" description="Polar residues" evidence="1">
    <location>
        <begin position="9"/>
        <end position="18"/>
    </location>
</feature>
<evidence type="ECO:0000313" key="2">
    <source>
        <dbReference type="EMBL" id="KAK4793515.1"/>
    </source>
</evidence>
<evidence type="ECO:0000256" key="1">
    <source>
        <dbReference type="SAM" id="MobiDB-lite"/>
    </source>
</evidence>
<organism evidence="2 3">
    <name type="scientific">Trapa natans</name>
    <name type="common">Water chestnut</name>
    <dbReference type="NCBI Taxonomy" id="22666"/>
    <lineage>
        <taxon>Eukaryota</taxon>
        <taxon>Viridiplantae</taxon>
        <taxon>Streptophyta</taxon>
        <taxon>Embryophyta</taxon>
        <taxon>Tracheophyta</taxon>
        <taxon>Spermatophyta</taxon>
        <taxon>Magnoliopsida</taxon>
        <taxon>eudicotyledons</taxon>
        <taxon>Gunneridae</taxon>
        <taxon>Pentapetalae</taxon>
        <taxon>rosids</taxon>
        <taxon>malvids</taxon>
        <taxon>Myrtales</taxon>
        <taxon>Lythraceae</taxon>
        <taxon>Trapa</taxon>
    </lineage>
</organism>
<gene>
    <name evidence="2" type="ORF">SAY86_023950</name>
</gene>
<keyword evidence="3" id="KW-1185">Reference proteome</keyword>
<accession>A0AAN7LVR6</accession>
<comment type="caution">
    <text evidence="2">The sequence shown here is derived from an EMBL/GenBank/DDBJ whole genome shotgun (WGS) entry which is preliminary data.</text>
</comment>